<dbReference type="PANTHER" id="PTHR23327:SF51">
    <property type="entry name" value="TRANSCRIPTIONAL REGULATOR OF YEAST FORM ADHERENCE 3"/>
    <property type="match status" value="1"/>
</dbReference>
<feature type="domain" description="SPX" evidence="7">
    <location>
        <begin position="1"/>
        <end position="374"/>
    </location>
</feature>
<dbReference type="PROSITE" id="PS00518">
    <property type="entry name" value="ZF_RING_1"/>
    <property type="match status" value="1"/>
</dbReference>
<dbReference type="eggNOG" id="KOG4159">
    <property type="taxonomic scope" value="Eukaryota"/>
</dbReference>
<sequence>MKFAKTLERTFEEDNIPQDWVEAAIKYKALKKCINKVVNELEFLGLKKNTLKLLLNDKVVEVNDCETNPSNPIIAEYILSRTSPDSHSIKPMLKITLDYTNEDYSDDHIVELGKELKQKIESFLNDEDSSDFEEENKIIELQEDVGGDLKIVSSRENSLSPPPSRHVSPTTSPVTSPLTSPQLKVTESGNNNIDEALLTTPPPPASSSKKHEIYIVLNSDSKFFDMLNDELNLLDKLRQQEESKIIEEVKTIAKKVDGFKSKQSELYKWRELFKVYLDSEVYFRYNDTDLPSQQRNSEQIKENLNNFVQNLNKSGVMTQFKKKNSMQAFNEFMEMNYHLLKLLQFQTINNEALRKILKKFDKQTSLNVQTTFPQLISNDHIFMSGKSLAQSICYIVQESVINIIPQLDDYSCPICMSIAYKPIRLACGHLFCVRCLVKLKREDKTSCPLCRRENAILYADSSNLDLESMEMMKKYFPREVKEKIRDRDKEKYQQLQSNAKSGGPEKCIIM</sequence>
<dbReference type="InterPro" id="IPR017907">
    <property type="entry name" value="Znf_RING_CS"/>
</dbReference>
<feature type="region of interest" description="Disordered" evidence="5">
    <location>
        <begin position="153"/>
        <end position="187"/>
    </location>
</feature>
<dbReference type="PROSITE" id="PS51382">
    <property type="entry name" value="SPX"/>
    <property type="match status" value="1"/>
</dbReference>
<evidence type="ECO:0000256" key="3">
    <source>
        <dbReference type="ARBA" id="ARBA00022833"/>
    </source>
</evidence>
<dbReference type="PROSITE" id="PS50089">
    <property type="entry name" value="ZF_RING_2"/>
    <property type="match status" value="1"/>
</dbReference>
<feature type="compositionally biased region" description="Low complexity" evidence="5">
    <location>
        <begin position="165"/>
        <end position="181"/>
    </location>
</feature>
<dbReference type="Gene3D" id="3.30.40.10">
    <property type="entry name" value="Zinc/RING finger domain, C3HC4 (zinc finger)"/>
    <property type="match status" value="1"/>
</dbReference>
<name>M3HGF2_CANMX</name>
<dbReference type="Pfam" id="PF13920">
    <property type="entry name" value="zf-C3HC4_3"/>
    <property type="match status" value="1"/>
</dbReference>
<dbReference type="SUPFAM" id="SSF57850">
    <property type="entry name" value="RING/U-box"/>
    <property type="match status" value="1"/>
</dbReference>
<evidence type="ECO:0000259" key="7">
    <source>
        <dbReference type="PROSITE" id="PS51382"/>
    </source>
</evidence>
<keyword evidence="1" id="KW-0479">Metal-binding</keyword>
<proteinExistence type="predicted"/>
<keyword evidence="2 4" id="KW-0863">Zinc-finger</keyword>
<dbReference type="Pfam" id="PF03105">
    <property type="entry name" value="SPX"/>
    <property type="match status" value="1"/>
</dbReference>
<dbReference type="EMBL" id="AOGT01002041">
    <property type="protein sequence ID" value="EMG46347.1"/>
    <property type="molecule type" value="Genomic_DNA"/>
</dbReference>
<dbReference type="STRING" id="1245528.M3HGF2"/>
<reference evidence="8 9" key="1">
    <citation type="submission" date="2013-02" db="EMBL/GenBank/DDBJ databases">
        <title>Genome sequence of Candida maltosa Xu316, a potential industrial strain for xylitol and ethanol production.</title>
        <authorList>
            <person name="Yu J."/>
            <person name="Wang Q."/>
            <person name="Geng X."/>
            <person name="Bao W."/>
            <person name="He P."/>
            <person name="Cai J."/>
        </authorList>
    </citation>
    <scope>NUCLEOTIDE SEQUENCE [LARGE SCALE GENOMIC DNA]</scope>
    <source>
        <strain evidence="9">Xu316</strain>
    </source>
</reference>
<dbReference type="FunFam" id="3.30.40.10:FF:000980">
    <property type="entry name" value="Transcriptional regulator of yeast form adherence 3"/>
    <property type="match status" value="1"/>
</dbReference>
<evidence type="ECO:0000256" key="2">
    <source>
        <dbReference type="ARBA" id="ARBA00022771"/>
    </source>
</evidence>
<feature type="domain" description="RING-type" evidence="6">
    <location>
        <begin position="412"/>
        <end position="451"/>
    </location>
</feature>
<dbReference type="HOGENOM" id="CLU_017137_2_1_1"/>
<evidence type="ECO:0000313" key="9">
    <source>
        <dbReference type="Proteomes" id="UP000011777"/>
    </source>
</evidence>
<evidence type="ECO:0000259" key="6">
    <source>
        <dbReference type="PROSITE" id="PS50089"/>
    </source>
</evidence>
<accession>M3HGF2</accession>
<protein>
    <submittedName>
        <fullName evidence="8">RING finger domain-containing protein, putative</fullName>
    </submittedName>
</protein>
<dbReference type="GO" id="GO:0008270">
    <property type="term" value="F:zinc ion binding"/>
    <property type="evidence" value="ECO:0007669"/>
    <property type="project" value="UniProtKB-KW"/>
</dbReference>
<gene>
    <name evidence="8" type="ORF">G210_3408</name>
</gene>
<evidence type="ECO:0000313" key="8">
    <source>
        <dbReference type="EMBL" id="EMG46347.1"/>
    </source>
</evidence>
<dbReference type="Proteomes" id="UP000011777">
    <property type="component" value="Unassembled WGS sequence"/>
</dbReference>
<dbReference type="InterPro" id="IPR013083">
    <property type="entry name" value="Znf_RING/FYVE/PHD"/>
</dbReference>
<dbReference type="SMART" id="SM00184">
    <property type="entry name" value="RING"/>
    <property type="match status" value="1"/>
</dbReference>
<dbReference type="InterPro" id="IPR001841">
    <property type="entry name" value="Znf_RING"/>
</dbReference>
<evidence type="ECO:0000256" key="4">
    <source>
        <dbReference type="PROSITE-ProRule" id="PRU00175"/>
    </source>
</evidence>
<dbReference type="OMA" id="CIRCLIV"/>
<dbReference type="PANTHER" id="PTHR23327">
    <property type="entry name" value="RING FINGER PROTEIN 127"/>
    <property type="match status" value="1"/>
</dbReference>
<evidence type="ECO:0000256" key="1">
    <source>
        <dbReference type="ARBA" id="ARBA00022723"/>
    </source>
</evidence>
<dbReference type="OrthoDB" id="5588846at2759"/>
<dbReference type="InterPro" id="IPR004331">
    <property type="entry name" value="SPX_dom"/>
</dbReference>
<keyword evidence="9" id="KW-1185">Reference proteome</keyword>
<organism evidence="8 9">
    <name type="scientific">Candida maltosa (strain Xu316)</name>
    <name type="common">Yeast</name>
    <dbReference type="NCBI Taxonomy" id="1245528"/>
    <lineage>
        <taxon>Eukaryota</taxon>
        <taxon>Fungi</taxon>
        <taxon>Dikarya</taxon>
        <taxon>Ascomycota</taxon>
        <taxon>Saccharomycotina</taxon>
        <taxon>Pichiomycetes</taxon>
        <taxon>Debaryomycetaceae</taxon>
        <taxon>Candida/Lodderomyces clade</taxon>
        <taxon>Candida</taxon>
    </lineage>
</organism>
<keyword evidence="3" id="KW-0862">Zinc</keyword>
<comment type="caution">
    <text evidence="8">The sequence shown here is derived from an EMBL/GenBank/DDBJ whole genome shotgun (WGS) entry which is preliminary data.</text>
</comment>
<dbReference type="AlphaFoldDB" id="M3HGF2"/>
<dbReference type="CDD" id="cd23137">
    <property type="entry name" value="RING-HC_TRY3-like"/>
    <property type="match status" value="1"/>
</dbReference>
<evidence type="ECO:0000256" key="5">
    <source>
        <dbReference type="SAM" id="MobiDB-lite"/>
    </source>
</evidence>